<feature type="transmembrane region" description="Helical" evidence="1">
    <location>
        <begin position="97"/>
        <end position="117"/>
    </location>
</feature>
<accession>A0A847SH87</accession>
<dbReference type="RefSeq" id="WP_168878315.1">
    <property type="nucleotide sequence ID" value="NZ_JABAIM010000004.1"/>
</dbReference>
<keyword evidence="1" id="KW-0812">Transmembrane</keyword>
<dbReference type="AlphaFoldDB" id="A0A847SH87"/>
<feature type="transmembrane region" description="Helical" evidence="1">
    <location>
        <begin position="33"/>
        <end position="53"/>
    </location>
</feature>
<name>A0A847SH87_9NEIS</name>
<organism evidence="2 3">
    <name type="scientific">Leeia aquatica</name>
    <dbReference type="NCBI Taxonomy" id="2725557"/>
    <lineage>
        <taxon>Bacteria</taxon>
        <taxon>Pseudomonadati</taxon>
        <taxon>Pseudomonadota</taxon>
        <taxon>Betaproteobacteria</taxon>
        <taxon>Neisseriales</taxon>
        <taxon>Leeiaceae</taxon>
        <taxon>Leeia</taxon>
    </lineage>
</organism>
<proteinExistence type="predicted"/>
<feature type="transmembrane region" description="Helical" evidence="1">
    <location>
        <begin position="9"/>
        <end position="27"/>
    </location>
</feature>
<reference evidence="2 3" key="1">
    <citation type="submission" date="2020-04" db="EMBL/GenBank/DDBJ databases">
        <title>Draft genome of Leeia sp. IMCC25680.</title>
        <authorList>
            <person name="Song J."/>
            <person name="Cho J.-C."/>
        </authorList>
    </citation>
    <scope>NUCLEOTIDE SEQUENCE [LARGE SCALE GENOMIC DNA]</scope>
    <source>
        <strain evidence="2 3">IMCC25680</strain>
    </source>
</reference>
<comment type="caution">
    <text evidence="2">The sequence shown here is derived from an EMBL/GenBank/DDBJ whole genome shotgun (WGS) entry which is preliminary data.</text>
</comment>
<keyword evidence="1" id="KW-1133">Transmembrane helix</keyword>
<gene>
    <name evidence="2" type="ORF">HF682_15885</name>
</gene>
<sequence>MLAARAGKVILLQLGLGMLVCVIAAIAGGLVQAVSAMIGTGIAVTGSVLYARIAYAVEFAAPPVLMRAHFRAQAVKFLTTVVLFAGVFMGLKGINAVWLLAAFVAASAAYWVALVLIKK</sequence>
<keyword evidence="3" id="KW-1185">Reference proteome</keyword>
<dbReference type="EMBL" id="JABAIM010000004">
    <property type="protein sequence ID" value="NLR76648.1"/>
    <property type="molecule type" value="Genomic_DNA"/>
</dbReference>
<protein>
    <recommendedName>
        <fullName evidence="4">ATP synthase subunit I</fullName>
    </recommendedName>
</protein>
<evidence type="ECO:0000313" key="3">
    <source>
        <dbReference type="Proteomes" id="UP000587991"/>
    </source>
</evidence>
<dbReference type="Proteomes" id="UP000587991">
    <property type="component" value="Unassembled WGS sequence"/>
</dbReference>
<feature type="transmembrane region" description="Helical" evidence="1">
    <location>
        <begin position="74"/>
        <end position="91"/>
    </location>
</feature>
<evidence type="ECO:0008006" key="4">
    <source>
        <dbReference type="Google" id="ProtNLM"/>
    </source>
</evidence>
<keyword evidence="1" id="KW-0472">Membrane</keyword>
<evidence type="ECO:0000256" key="1">
    <source>
        <dbReference type="SAM" id="Phobius"/>
    </source>
</evidence>
<evidence type="ECO:0000313" key="2">
    <source>
        <dbReference type="EMBL" id="NLR76648.1"/>
    </source>
</evidence>